<gene>
    <name evidence="7" type="ORF">SAPINGB_P000196</name>
</gene>
<dbReference type="GeneID" id="43579020"/>
<keyword evidence="8" id="KW-1185">Reference proteome</keyword>
<dbReference type="InterPro" id="IPR036855">
    <property type="entry name" value="Znf_CCCH_sf"/>
</dbReference>
<keyword evidence="3 4" id="KW-0862">Zinc</keyword>
<dbReference type="Pfam" id="PF10453">
    <property type="entry name" value="NUFIP1"/>
    <property type="match status" value="1"/>
</dbReference>
<evidence type="ECO:0000313" key="8">
    <source>
        <dbReference type="Proteomes" id="UP000398389"/>
    </source>
</evidence>
<evidence type="ECO:0000256" key="5">
    <source>
        <dbReference type="SAM" id="MobiDB-lite"/>
    </source>
</evidence>
<feature type="compositionally biased region" description="Low complexity" evidence="5">
    <location>
        <begin position="254"/>
        <end position="277"/>
    </location>
</feature>
<dbReference type="RefSeq" id="XP_031850811.1">
    <property type="nucleotide sequence ID" value="XM_031994920.1"/>
</dbReference>
<feature type="compositionally biased region" description="Acidic residues" evidence="5">
    <location>
        <begin position="133"/>
        <end position="144"/>
    </location>
</feature>
<dbReference type="Pfam" id="PF18345">
    <property type="entry name" value="zf_CCCH_4"/>
    <property type="match status" value="1"/>
</dbReference>
<feature type="compositionally biased region" description="Low complexity" evidence="5">
    <location>
        <begin position="86"/>
        <end position="108"/>
    </location>
</feature>
<keyword evidence="2 4" id="KW-0863">Zinc-finger</keyword>
<feature type="zinc finger region" description="C3H1-type" evidence="4">
    <location>
        <begin position="279"/>
        <end position="306"/>
    </location>
</feature>
<dbReference type="PANTHER" id="PTHR13309:SF0">
    <property type="entry name" value="FMR1-INTERACTING PROTEIN NUFIP1"/>
    <property type="match status" value="1"/>
</dbReference>
<keyword evidence="1 4" id="KW-0479">Metal-binding</keyword>
<dbReference type="AlphaFoldDB" id="A0A5E8AYQ0"/>
<dbReference type="GO" id="GO:0005634">
    <property type="term" value="C:nucleus"/>
    <property type="evidence" value="ECO:0007669"/>
    <property type="project" value="TreeGrafter"/>
</dbReference>
<evidence type="ECO:0000256" key="3">
    <source>
        <dbReference type="ARBA" id="ARBA00022833"/>
    </source>
</evidence>
<dbReference type="Proteomes" id="UP000398389">
    <property type="component" value="Unassembled WGS sequence"/>
</dbReference>
<dbReference type="GO" id="GO:0008270">
    <property type="term" value="F:zinc ion binding"/>
    <property type="evidence" value="ECO:0007669"/>
    <property type="project" value="UniProtKB-KW"/>
</dbReference>
<dbReference type="EMBL" id="CABVLU010000001">
    <property type="protein sequence ID" value="VVT43888.1"/>
    <property type="molecule type" value="Genomic_DNA"/>
</dbReference>
<proteinExistence type="predicted"/>
<dbReference type="SMART" id="SM00356">
    <property type="entry name" value="ZnF_C3H1"/>
    <property type="match status" value="1"/>
</dbReference>
<evidence type="ECO:0000256" key="4">
    <source>
        <dbReference type="PROSITE-ProRule" id="PRU00723"/>
    </source>
</evidence>
<dbReference type="PANTHER" id="PTHR13309">
    <property type="entry name" value="NUCLEAR FRAGILE X MENTAL RETARDATION PROTEIN INTERACTING PROTEIN 1"/>
    <property type="match status" value="1"/>
</dbReference>
<dbReference type="InterPro" id="IPR019496">
    <property type="entry name" value="NUFIP1_cons_dom"/>
</dbReference>
<dbReference type="SUPFAM" id="SSF90229">
    <property type="entry name" value="CCCH zinc finger"/>
    <property type="match status" value="1"/>
</dbReference>
<protein>
    <recommendedName>
        <fullName evidence="6">C3H1-type domain-containing protein</fullName>
    </recommendedName>
</protein>
<dbReference type="GO" id="GO:0000492">
    <property type="term" value="P:box C/D snoRNP assembly"/>
    <property type="evidence" value="ECO:0007669"/>
    <property type="project" value="TreeGrafter"/>
</dbReference>
<name>A0A5E8AYQ0_9ASCO</name>
<dbReference type="InterPro" id="IPR039136">
    <property type="entry name" value="NUFIP1-like"/>
</dbReference>
<dbReference type="OrthoDB" id="273070at2759"/>
<dbReference type="Gene3D" id="4.10.1000.10">
    <property type="entry name" value="Zinc finger, CCCH-type"/>
    <property type="match status" value="1"/>
</dbReference>
<sequence length="370" mass="40727">MDPYIYNPPPPPPSSTKKQQQQQQFQHKQSAPPPPLFFSPPKASGQSNVHGLSFNHSYQKPTFSTGPRIGGNGTTPFTKKQKNRRNNNNNNRNQNQNQNQNGENNGNNTRHSYQHQNKPQNQNQSRKRPRTDGDEDEDDYDDEEVAKVTGATSGVRVPGSSPEDIAKWIAERRQRWPTQARVEAKERLLLRIQGERFGVSKESQESASGSSGGAGLTGAVEGAVADLKGTMDNKVGGVGSEGLASESGTGTGTIGTSAAGTSGISMQKQQQQQQQQQHSGKRLCRYFLRKGRCTNGAKCPYLHEVGGGGGGEARGMTSSRNDRFGGQKVYKRYEAAPRMPLFQMMVRGDMQRENEKVLDLVEYLYTRGKL</sequence>
<feature type="region of interest" description="Disordered" evidence="5">
    <location>
        <begin position="239"/>
        <end position="277"/>
    </location>
</feature>
<feature type="compositionally biased region" description="Pro residues" evidence="5">
    <location>
        <begin position="1"/>
        <end position="14"/>
    </location>
</feature>
<evidence type="ECO:0000256" key="2">
    <source>
        <dbReference type="ARBA" id="ARBA00022771"/>
    </source>
</evidence>
<evidence type="ECO:0000313" key="7">
    <source>
        <dbReference type="EMBL" id="VVT43888.1"/>
    </source>
</evidence>
<dbReference type="PROSITE" id="PS50103">
    <property type="entry name" value="ZF_C3H1"/>
    <property type="match status" value="1"/>
</dbReference>
<dbReference type="GO" id="GO:0003723">
    <property type="term" value="F:RNA binding"/>
    <property type="evidence" value="ECO:0007669"/>
    <property type="project" value="InterPro"/>
</dbReference>
<accession>A0A5E8AYQ0</accession>
<feature type="compositionally biased region" description="Polar residues" evidence="5">
    <location>
        <begin position="109"/>
        <end position="124"/>
    </location>
</feature>
<feature type="compositionally biased region" description="Low complexity" evidence="5">
    <location>
        <begin position="15"/>
        <end position="30"/>
    </location>
</feature>
<evidence type="ECO:0000259" key="6">
    <source>
        <dbReference type="PROSITE" id="PS50103"/>
    </source>
</evidence>
<feature type="region of interest" description="Disordered" evidence="5">
    <location>
        <begin position="1"/>
        <end position="161"/>
    </location>
</feature>
<reference evidence="7 8" key="1">
    <citation type="submission" date="2019-09" db="EMBL/GenBank/DDBJ databases">
        <authorList>
            <person name="Brejova B."/>
        </authorList>
    </citation>
    <scope>NUCLEOTIDE SEQUENCE [LARGE SCALE GENOMIC DNA]</scope>
</reference>
<feature type="domain" description="C3H1-type" evidence="6">
    <location>
        <begin position="279"/>
        <end position="306"/>
    </location>
</feature>
<organism evidence="7 8">
    <name type="scientific">Magnusiomyces paraingens</name>
    <dbReference type="NCBI Taxonomy" id="2606893"/>
    <lineage>
        <taxon>Eukaryota</taxon>
        <taxon>Fungi</taxon>
        <taxon>Dikarya</taxon>
        <taxon>Ascomycota</taxon>
        <taxon>Saccharomycotina</taxon>
        <taxon>Dipodascomycetes</taxon>
        <taxon>Dipodascales</taxon>
        <taxon>Dipodascaceae</taxon>
        <taxon>Magnusiomyces</taxon>
    </lineage>
</organism>
<dbReference type="InterPro" id="IPR000571">
    <property type="entry name" value="Znf_CCCH"/>
</dbReference>
<feature type="compositionally biased region" description="Polar residues" evidence="5">
    <location>
        <begin position="44"/>
        <end position="65"/>
    </location>
</feature>
<evidence type="ECO:0000256" key="1">
    <source>
        <dbReference type="ARBA" id="ARBA00022723"/>
    </source>
</evidence>